<gene>
    <name evidence="2" type="ORF">BS50DRAFT_571237</name>
</gene>
<evidence type="ECO:0000313" key="2">
    <source>
        <dbReference type="EMBL" id="PSN69907.1"/>
    </source>
</evidence>
<reference evidence="2 3" key="1">
    <citation type="journal article" date="2018" name="Front. Microbiol.">
        <title>Genome-Wide Analysis of Corynespora cassiicola Leaf Fall Disease Putative Effectors.</title>
        <authorList>
            <person name="Lopez D."/>
            <person name="Ribeiro S."/>
            <person name="Label P."/>
            <person name="Fumanal B."/>
            <person name="Venisse J.S."/>
            <person name="Kohler A."/>
            <person name="de Oliveira R.R."/>
            <person name="Labutti K."/>
            <person name="Lipzen A."/>
            <person name="Lail K."/>
            <person name="Bauer D."/>
            <person name="Ohm R.A."/>
            <person name="Barry K.W."/>
            <person name="Spatafora J."/>
            <person name="Grigoriev I.V."/>
            <person name="Martin F.M."/>
            <person name="Pujade-Renaud V."/>
        </authorList>
    </citation>
    <scope>NUCLEOTIDE SEQUENCE [LARGE SCALE GENOMIC DNA]</scope>
    <source>
        <strain evidence="2 3">Philippines</strain>
    </source>
</reference>
<accession>A0A2T2NWW1</accession>
<dbReference type="EMBL" id="KZ678132">
    <property type="protein sequence ID" value="PSN69907.1"/>
    <property type="molecule type" value="Genomic_DNA"/>
</dbReference>
<dbReference type="OrthoDB" id="5336357at2759"/>
<evidence type="ECO:0000313" key="3">
    <source>
        <dbReference type="Proteomes" id="UP000240883"/>
    </source>
</evidence>
<feature type="region of interest" description="Disordered" evidence="1">
    <location>
        <begin position="1"/>
        <end position="46"/>
    </location>
</feature>
<dbReference type="Proteomes" id="UP000240883">
    <property type="component" value="Unassembled WGS sequence"/>
</dbReference>
<name>A0A2T2NWW1_CORCC</name>
<proteinExistence type="predicted"/>
<keyword evidence="3" id="KW-1185">Reference proteome</keyword>
<dbReference type="AlphaFoldDB" id="A0A2T2NWW1"/>
<protein>
    <submittedName>
        <fullName evidence="2">Uncharacterized protein</fullName>
    </submittedName>
</protein>
<dbReference type="STRING" id="1448308.A0A2T2NWW1"/>
<sequence length="219" mass="24076">MVLKRKRSVDESPLSLSSFGGFASTPEAQSPAHGFDNPMDVDAPPTLHSSRFTWDFANATRTKGSDWGLRTRKRFRDNRPDERAIHANTLQKLFAAQRDHLDASPTSADEPVPQPAPVVEKVQKSTLHSFWKLPAPPVQPPQLQAQRQAQPQCHGPKCEDCDAPLEDAVDGMEIDGGMAESPSACNECGRSVCSTCAVVSNARLCLQCATSSHQSRRWW</sequence>
<organism evidence="2 3">
    <name type="scientific">Corynespora cassiicola Philippines</name>
    <dbReference type="NCBI Taxonomy" id="1448308"/>
    <lineage>
        <taxon>Eukaryota</taxon>
        <taxon>Fungi</taxon>
        <taxon>Dikarya</taxon>
        <taxon>Ascomycota</taxon>
        <taxon>Pezizomycotina</taxon>
        <taxon>Dothideomycetes</taxon>
        <taxon>Pleosporomycetidae</taxon>
        <taxon>Pleosporales</taxon>
        <taxon>Corynesporascaceae</taxon>
        <taxon>Corynespora</taxon>
    </lineage>
</organism>
<evidence type="ECO:0000256" key="1">
    <source>
        <dbReference type="SAM" id="MobiDB-lite"/>
    </source>
</evidence>